<dbReference type="EMBL" id="JACHIO010000012">
    <property type="protein sequence ID" value="MBB5064684.1"/>
    <property type="molecule type" value="Genomic_DNA"/>
</dbReference>
<proteinExistence type="predicted"/>
<dbReference type="Gene3D" id="3.30.530.20">
    <property type="match status" value="1"/>
</dbReference>
<dbReference type="AlphaFoldDB" id="A0A7W8EAN1"/>
<comment type="caution">
    <text evidence="2">The sequence shown here is derived from an EMBL/GenBank/DDBJ whole genome shotgun (WGS) entry which is preliminary data.</text>
</comment>
<feature type="transmembrane region" description="Helical" evidence="1">
    <location>
        <begin position="72"/>
        <end position="94"/>
    </location>
</feature>
<evidence type="ECO:0000313" key="3">
    <source>
        <dbReference type="Proteomes" id="UP000584867"/>
    </source>
</evidence>
<accession>A0A7W8EAN1</accession>
<dbReference type="Proteomes" id="UP000584867">
    <property type="component" value="Unassembled WGS sequence"/>
</dbReference>
<dbReference type="RefSeq" id="WP_184256783.1">
    <property type="nucleotide sequence ID" value="NZ_JACHIO010000012.1"/>
</dbReference>
<protein>
    <recommendedName>
        <fullName evidence="4">Polyketide cyclase/dehydrase</fullName>
    </recommendedName>
</protein>
<organism evidence="2 3">
    <name type="scientific">Granulicella mallensis</name>
    <dbReference type="NCBI Taxonomy" id="940614"/>
    <lineage>
        <taxon>Bacteria</taxon>
        <taxon>Pseudomonadati</taxon>
        <taxon>Acidobacteriota</taxon>
        <taxon>Terriglobia</taxon>
        <taxon>Terriglobales</taxon>
        <taxon>Acidobacteriaceae</taxon>
        <taxon>Granulicella</taxon>
    </lineage>
</organism>
<keyword evidence="1" id="KW-1133">Transmembrane helix</keyword>
<name>A0A7W8EAN1_9BACT</name>
<feature type="transmembrane region" description="Helical" evidence="1">
    <location>
        <begin position="38"/>
        <end position="60"/>
    </location>
</feature>
<sequence>MTTTQADPLNMRYLVEGLALGVSYGLLFRLLAHFSWPGPSVVMSIGFLFLGPMVMGILAVRRASVATPAPVWMWFALPIGTVFLAMLAAILLYLEGTICVVFAFPIALVGAILGGVIGGLASRSHYRINRGTTACIAVIPFLIASAEPGFTAPTHIRTVASEIRIHASPEIVWNNIERVPAISPSELHTTWAQRIGFPRPVEATLSYQGIGGVRHASFERGLTFIETVTAWEPKHRLAFGIKADTAHIPPTTLDEHVTIGGRYFDVLDGEYLLEPLPNGDVLLHLTSHQRLSTDFNGYAGLWSDAVMQNLQSSILEVIQHRCEHA</sequence>
<dbReference type="InterPro" id="IPR023393">
    <property type="entry name" value="START-like_dom_sf"/>
</dbReference>
<evidence type="ECO:0000313" key="2">
    <source>
        <dbReference type="EMBL" id="MBB5064684.1"/>
    </source>
</evidence>
<keyword evidence="1" id="KW-0472">Membrane</keyword>
<reference evidence="2 3" key="1">
    <citation type="submission" date="2020-08" db="EMBL/GenBank/DDBJ databases">
        <title>Genomic Encyclopedia of Type Strains, Phase IV (KMG-V): Genome sequencing to study the core and pangenomes of soil and plant-associated prokaryotes.</title>
        <authorList>
            <person name="Whitman W."/>
        </authorList>
    </citation>
    <scope>NUCLEOTIDE SEQUENCE [LARGE SCALE GENOMIC DNA]</scope>
    <source>
        <strain evidence="2 3">X5P3</strain>
    </source>
</reference>
<evidence type="ECO:0008006" key="4">
    <source>
        <dbReference type="Google" id="ProtNLM"/>
    </source>
</evidence>
<keyword evidence="1" id="KW-0812">Transmembrane</keyword>
<evidence type="ECO:0000256" key="1">
    <source>
        <dbReference type="SAM" id="Phobius"/>
    </source>
</evidence>
<dbReference type="SUPFAM" id="SSF55961">
    <property type="entry name" value="Bet v1-like"/>
    <property type="match status" value="1"/>
</dbReference>
<feature type="transmembrane region" description="Helical" evidence="1">
    <location>
        <begin position="12"/>
        <end position="32"/>
    </location>
</feature>
<feature type="transmembrane region" description="Helical" evidence="1">
    <location>
        <begin position="100"/>
        <end position="121"/>
    </location>
</feature>
<gene>
    <name evidence="2" type="ORF">HDF15_003044</name>
</gene>